<keyword evidence="2" id="KW-1185">Reference proteome</keyword>
<evidence type="ECO:0000313" key="1">
    <source>
        <dbReference type="EMBL" id="ALG83825.1"/>
    </source>
</evidence>
<dbReference type="EMBL" id="CP011853">
    <property type="protein sequence ID" value="ALG83825.1"/>
    <property type="molecule type" value="Genomic_DNA"/>
</dbReference>
<dbReference type="KEGG" id="goq:ACH46_04015"/>
<dbReference type="PATRIC" id="fig|1136941.3.peg.813"/>
<dbReference type="AlphaFoldDB" id="A0A0N9MNY0"/>
<gene>
    <name evidence="1" type="ORF">ACH46_04015</name>
</gene>
<dbReference type="OrthoDB" id="3681637at2"/>
<sequence>MAKTSDSIHVALPPEDTFACAADLSRYDEWLVLHDGWRSPLPAAEDLKKGTKISSVIKAKGTRVRFAWEIEKFNRPSEVVLKGAGKGGVKAKIDLLVEPDGDGSKVTFLIDLGGLPLMGPVGKASALAVKGDIGKSLQKFNALFG</sequence>
<dbReference type="SUPFAM" id="SSF55961">
    <property type="entry name" value="Bet v1-like"/>
    <property type="match status" value="1"/>
</dbReference>
<dbReference type="CDD" id="cd07812">
    <property type="entry name" value="SRPBCC"/>
    <property type="match status" value="1"/>
</dbReference>
<proteinExistence type="predicted"/>
<organism evidence="1 2">
    <name type="scientific">Gordonia phthalatica</name>
    <dbReference type="NCBI Taxonomy" id="1136941"/>
    <lineage>
        <taxon>Bacteria</taxon>
        <taxon>Bacillati</taxon>
        <taxon>Actinomycetota</taxon>
        <taxon>Actinomycetes</taxon>
        <taxon>Mycobacteriales</taxon>
        <taxon>Gordoniaceae</taxon>
        <taxon>Gordonia</taxon>
    </lineage>
</organism>
<dbReference type="InterPro" id="IPR023393">
    <property type="entry name" value="START-like_dom_sf"/>
</dbReference>
<dbReference type="Proteomes" id="UP000063789">
    <property type="component" value="Chromosome"/>
</dbReference>
<name>A0A0N9MNY0_9ACTN</name>
<dbReference type="Pfam" id="PF10604">
    <property type="entry name" value="Polyketide_cyc2"/>
    <property type="match status" value="1"/>
</dbReference>
<reference evidence="1 2" key="2">
    <citation type="journal article" date="2017" name="Int. J. Syst. Evol. Microbiol.">
        <title>Gordonia phthalatica sp. nov., a di-n-butyl phthalate-degrading bacterium isolated from activated sludge.</title>
        <authorList>
            <person name="Jin D."/>
            <person name="Kong X."/>
            <person name="Jia M."/>
            <person name="Yu X."/>
            <person name="Wang X."/>
            <person name="Zhuang X."/>
            <person name="Deng Y."/>
            <person name="Bai Z."/>
        </authorList>
    </citation>
    <scope>NUCLEOTIDE SEQUENCE [LARGE SCALE GENOMIC DNA]</scope>
    <source>
        <strain evidence="1 2">QH-11</strain>
    </source>
</reference>
<dbReference type="STRING" id="1136941.ACH46_04015"/>
<dbReference type="Gene3D" id="3.30.530.20">
    <property type="match status" value="1"/>
</dbReference>
<evidence type="ECO:0000313" key="2">
    <source>
        <dbReference type="Proteomes" id="UP000063789"/>
    </source>
</evidence>
<accession>A0A0N9MNY0</accession>
<dbReference type="InterPro" id="IPR019587">
    <property type="entry name" value="Polyketide_cyclase/dehydratase"/>
</dbReference>
<reference evidence="2" key="1">
    <citation type="submission" date="2015-06" db="EMBL/GenBank/DDBJ databases">
        <title>Complete genome sequence and metabolic analysis of phthalate degradation pathway in Gordonia sp. QH-11.</title>
        <authorList>
            <person name="Jin D."/>
            <person name="Kong X."/>
            <person name="Bai Z."/>
        </authorList>
    </citation>
    <scope>NUCLEOTIDE SEQUENCE [LARGE SCALE GENOMIC DNA]</scope>
    <source>
        <strain evidence="2">QH-11</strain>
    </source>
</reference>
<dbReference type="RefSeq" id="WP_062391786.1">
    <property type="nucleotide sequence ID" value="NZ_CP011853.1"/>
</dbReference>
<protein>
    <submittedName>
        <fullName evidence="1">Toxin</fullName>
    </submittedName>
</protein>